<dbReference type="KEGG" id="stae:HNV11_20485"/>
<evidence type="ECO:0000313" key="2">
    <source>
        <dbReference type="Proteomes" id="UP000502756"/>
    </source>
</evidence>
<dbReference type="EMBL" id="CP053435">
    <property type="protein sequence ID" value="QJW91587.1"/>
    <property type="molecule type" value="Genomic_DNA"/>
</dbReference>
<gene>
    <name evidence="1" type="ORF">HNV11_20485</name>
</gene>
<dbReference type="Proteomes" id="UP000502756">
    <property type="component" value="Chromosome"/>
</dbReference>
<accession>A0A6M5YBT3</accession>
<evidence type="ECO:0000313" key="1">
    <source>
        <dbReference type="EMBL" id="QJW91587.1"/>
    </source>
</evidence>
<keyword evidence="2" id="KW-1185">Reference proteome</keyword>
<dbReference type="Pfam" id="PF11251">
    <property type="entry name" value="DUF3050"/>
    <property type="match status" value="1"/>
</dbReference>
<dbReference type="InterPro" id="IPR024423">
    <property type="entry name" value="DUF3050"/>
</dbReference>
<dbReference type="InterPro" id="IPR016084">
    <property type="entry name" value="Haem_Oase-like_multi-hlx"/>
</dbReference>
<proteinExistence type="predicted"/>
<name>A0A6M5YBT3_9BACT</name>
<dbReference type="SUPFAM" id="SSF48613">
    <property type="entry name" value="Heme oxygenase-like"/>
    <property type="match status" value="1"/>
</dbReference>
<protein>
    <submittedName>
        <fullName evidence="1">DUF3050 domain-containing protein</fullName>
    </submittedName>
</protein>
<organism evidence="1 2">
    <name type="scientific">Spirosoma taeanense</name>
    <dbReference type="NCBI Taxonomy" id="2735870"/>
    <lineage>
        <taxon>Bacteria</taxon>
        <taxon>Pseudomonadati</taxon>
        <taxon>Bacteroidota</taxon>
        <taxon>Cytophagia</taxon>
        <taxon>Cytophagales</taxon>
        <taxon>Cytophagaceae</taxon>
        <taxon>Spirosoma</taxon>
    </lineage>
</organism>
<reference evidence="1 2" key="1">
    <citation type="submission" date="2020-05" db="EMBL/GenBank/DDBJ databases">
        <title>Genome sequencing of Spirosoma sp. TS118.</title>
        <authorList>
            <person name="Lee J.-H."/>
            <person name="Jeong S."/>
            <person name="Zhao L."/>
            <person name="Jung J.-H."/>
            <person name="Kim M.-K."/>
            <person name="Lim S."/>
        </authorList>
    </citation>
    <scope>NUCLEOTIDE SEQUENCE [LARGE SCALE GENOMIC DNA]</scope>
    <source>
        <strain evidence="1 2">TS118</strain>
    </source>
</reference>
<sequence length="262" mass="29906">MNAQLDQLTARIEPLRQQLTNHPLYSAVRTPGDLDSFMQAHVWAVWDFMSLLKVLQRELTCVTIPWIPVGNAATRYLINEIVIGEESDVDPDGNRTSHFELYLQAMKQARADTRAITGFVRELSAGTSVRDALTGSDLPEGSRRFVNFTFDLIEQGRLHEIAAVFTFGREDLIPDMFMALVQQLRDQAPEQLSLFSYYLERHIEVDGDHHSHLAKAMTIELCGNDPQRWQEAIAAVERALRFRIALWDSVHEQISRKQLFAA</sequence>
<dbReference type="Gene3D" id="1.20.910.10">
    <property type="entry name" value="Heme oxygenase-like"/>
    <property type="match status" value="1"/>
</dbReference>
<dbReference type="RefSeq" id="WP_171741437.1">
    <property type="nucleotide sequence ID" value="NZ_CP053435.1"/>
</dbReference>
<dbReference type="AlphaFoldDB" id="A0A6M5YBT3"/>